<evidence type="ECO:0000313" key="2">
    <source>
        <dbReference type="Proteomes" id="UP000224974"/>
    </source>
</evidence>
<sequence>MAIIIARNTLNSGVAGRAPLWSLRQDWLFIPHTVFFSDLFILSVNSTTKMKPLKLADYEKTADTLSIQSVMRWNMKRDWELIKKILVMVEASDVSANGVKSTSITGYDHGLVCAHISLLQENSYIEGHDYSSSSLDYYQVTGLTWKGYDLLDTLRDQSLT</sequence>
<dbReference type="RefSeq" id="WP_029093572.1">
    <property type="nucleotide sequence ID" value="NZ_CAADJA010000002.1"/>
</dbReference>
<dbReference type="Proteomes" id="UP000224974">
    <property type="component" value="Unassembled WGS sequence"/>
</dbReference>
<reference evidence="2" key="1">
    <citation type="submission" date="2017-09" db="EMBL/GenBank/DDBJ databases">
        <title>FDA dAtabase for Regulatory Grade micrObial Sequences (FDA-ARGOS): Supporting development and validation of Infectious Disease Dx tests.</title>
        <authorList>
            <person name="Minogue T."/>
            <person name="Wolcott M."/>
            <person name="Wasieloski L."/>
            <person name="Aguilar W."/>
            <person name="Moore D."/>
            <person name="Tallon L."/>
            <person name="Sadzewicz L."/>
            <person name="Ott S."/>
            <person name="Zhao X."/>
            <person name="Nagaraj S."/>
            <person name="Vavikolanu K."/>
            <person name="Aluvathingal J."/>
            <person name="Nadendla S."/>
            <person name="Sichtig H."/>
        </authorList>
    </citation>
    <scope>NUCLEOTIDE SEQUENCE [LARGE SCALE GENOMIC DNA]</scope>
    <source>
        <strain evidence="2">FDAARGOS_387</strain>
    </source>
</reference>
<gene>
    <name evidence="1" type="ORF">CRN84_13760</name>
</gene>
<keyword evidence="2" id="KW-1185">Reference proteome</keyword>
<name>A0A2C6DNF2_9GAMM</name>
<dbReference type="Pfam" id="PF10711">
    <property type="entry name" value="DUF2513"/>
    <property type="match status" value="1"/>
</dbReference>
<comment type="caution">
    <text evidence="1">The sequence shown here is derived from an EMBL/GenBank/DDBJ whole genome shotgun (WGS) entry which is preliminary data.</text>
</comment>
<organism evidence="1 2">
    <name type="scientific">Budvicia aquatica</name>
    <dbReference type="NCBI Taxonomy" id="82979"/>
    <lineage>
        <taxon>Bacteria</taxon>
        <taxon>Pseudomonadati</taxon>
        <taxon>Pseudomonadota</taxon>
        <taxon>Gammaproteobacteria</taxon>
        <taxon>Enterobacterales</taxon>
        <taxon>Budviciaceae</taxon>
        <taxon>Budvicia</taxon>
    </lineage>
</organism>
<dbReference type="EMBL" id="PDDX01000001">
    <property type="protein sequence ID" value="PHI30324.1"/>
    <property type="molecule type" value="Genomic_DNA"/>
</dbReference>
<accession>A0A2C6DNF2</accession>
<protein>
    <submittedName>
        <fullName evidence="1">DUF2513 domain-containing protein</fullName>
    </submittedName>
</protein>
<dbReference type="OrthoDB" id="6960201at2"/>
<evidence type="ECO:0000313" key="1">
    <source>
        <dbReference type="EMBL" id="PHI30324.1"/>
    </source>
</evidence>
<proteinExistence type="predicted"/>
<dbReference type="AlphaFoldDB" id="A0A2C6DNF2"/>
<dbReference type="InterPro" id="IPR019650">
    <property type="entry name" value="DUF2513"/>
</dbReference>